<keyword evidence="5 8" id="KW-0862">Zinc</keyword>
<dbReference type="RefSeq" id="WP_286337705.1">
    <property type="nucleotide sequence ID" value="NZ_AP027370.1"/>
</dbReference>
<sequence>MKPEHWEKGVEAFKTIHFKKHEEDFLELVEKGQNPKALFIGCSDSRVLPNLITSTGPGDLFVVRNVGNFVPPFKPDNDFHSTAAGIEYAVKHLEVGEVIVCGHSDCGACKALYEDHSGHEEDMIHTIKWLELGEPAKTLALKSVPTGDRAELLEATEKFSVIFQLQNLLTYPNVRERVAEGRLYLHGWYYRLDSGEVEYYDPDDHTFRPLVKGSGQ</sequence>
<dbReference type="SUPFAM" id="SSF53056">
    <property type="entry name" value="beta-carbonic anhydrase, cab"/>
    <property type="match status" value="1"/>
</dbReference>
<name>A0ABN6WU83_9BACT</name>
<dbReference type="InterPro" id="IPR036874">
    <property type="entry name" value="Carbonic_anhydrase_sf"/>
</dbReference>
<dbReference type="PANTHER" id="PTHR11002:SF76">
    <property type="entry name" value="CARBONIC ANHYDRASE"/>
    <property type="match status" value="1"/>
</dbReference>
<dbReference type="Pfam" id="PF00484">
    <property type="entry name" value="Pro_CA"/>
    <property type="match status" value="1"/>
</dbReference>
<dbReference type="PANTHER" id="PTHR11002">
    <property type="entry name" value="CARBONIC ANHYDRASE"/>
    <property type="match status" value="1"/>
</dbReference>
<dbReference type="PROSITE" id="PS00705">
    <property type="entry name" value="PROK_CO2_ANHYDRASE_2"/>
    <property type="match status" value="1"/>
</dbReference>
<evidence type="ECO:0000313" key="10">
    <source>
        <dbReference type="Proteomes" id="UP001321445"/>
    </source>
</evidence>
<evidence type="ECO:0000256" key="4">
    <source>
        <dbReference type="ARBA" id="ARBA00022723"/>
    </source>
</evidence>
<evidence type="ECO:0000313" key="9">
    <source>
        <dbReference type="EMBL" id="BDY12513.1"/>
    </source>
</evidence>
<dbReference type="InterPro" id="IPR045066">
    <property type="entry name" value="Beta_CA_cladeB"/>
</dbReference>
<keyword evidence="10" id="KW-1185">Reference proteome</keyword>
<protein>
    <recommendedName>
        <fullName evidence="3 8">Carbonic anhydrase</fullName>
        <ecNumber evidence="3 8">4.2.1.1</ecNumber>
    </recommendedName>
    <alternativeName>
        <fullName evidence="8">Carbonate dehydratase</fullName>
    </alternativeName>
</protein>
<comment type="function">
    <text evidence="8">Reversible hydration of carbon dioxide.</text>
</comment>
<keyword evidence="6 8" id="KW-0456">Lyase</keyword>
<evidence type="ECO:0000256" key="3">
    <source>
        <dbReference type="ARBA" id="ARBA00012925"/>
    </source>
</evidence>
<comment type="cofactor">
    <cofactor evidence="1">
        <name>Zn(2+)</name>
        <dbReference type="ChEBI" id="CHEBI:29105"/>
    </cofactor>
</comment>
<dbReference type="Gene3D" id="3.40.1050.10">
    <property type="entry name" value="Carbonic anhydrase"/>
    <property type="match status" value="1"/>
</dbReference>
<evidence type="ECO:0000256" key="5">
    <source>
        <dbReference type="ARBA" id="ARBA00022833"/>
    </source>
</evidence>
<dbReference type="InterPro" id="IPR015892">
    <property type="entry name" value="Carbonic_anhydrase_CS"/>
</dbReference>
<evidence type="ECO:0000256" key="1">
    <source>
        <dbReference type="ARBA" id="ARBA00001947"/>
    </source>
</evidence>
<evidence type="ECO:0000256" key="8">
    <source>
        <dbReference type="RuleBase" id="RU003956"/>
    </source>
</evidence>
<dbReference type="EMBL" id="AP027370">
    <property type="protein sequence ID" value="BDY12513.1"/>
    <property type="molecule type" value="Genomic_DNA"/>
</dbReference>
<dbReference type="InterPro" id="IPR001765">
    <property type="entry name" value="Carbonic_anhydrase"/>
</dbReference>
<evidence type="ECO:0000256" key="7">
    <source>
        <dbReference type="ARBA" id="ARBA00048348"/>
    </source>
</evidence>
<dbReference type="Proteomes" id="UP001321445">
    <property type="component" value="Chromosome"/>
</dbReference>
<dbReference type="PROSITE" id="PS00704">
    <property type="entry name" value="PROK_CO2_ANHYDRASE_1"/>
    <property type="match status" value="1"/>
</dbReference>
<reference evidence="9 10" key="1">
    <citation type="submission" date="2023-03" db="EMBL/GenBank/DDBJ databases">
        <title>Description of Hydrogenimonas sp. ISO32.</title>
        <authorList>
            <person name="Mino S."/>
            <person name="Fukazawa S."/>
            <person name="Sawabe T."/>
        </authorList>
    </citation>
    <scope>NUCLEOTIDE SEQUENCE [LARGE SCALE GENOMIC DNA]</scope>
    <source>
        <strain evidence="9 10">ISO32</strain>
    </source>
</reference>
<keyword evidence="4" id="KW-0479">Metal-binding</keyword>
<organism evidence="9 10">
    <name type="scientific">Hydrogenimonas cancrithermarum</name>
    <dbReference type="NCBI Taxonomy" id="2993563"/>
    <lineage>
        <taxon>Bacteria</taxon>
        <taxon>Pseudomonadati</taxon>
        <taxon>Campylobacterota</taxon>
        <taxon>Epsilonproteobacteria</taxon>
        <taxon>Campylobacterales</taxon>
        <taxon>Hydrogenimonadaceae</taxon>
        <taxon>Hydrogenimonas</taxon>
    </lineage>
</organism>
<comment type="similarity">
    <text evidence="2 8">Belongs to the beta-class carbonic anhydrase family.</text>
</comment>
<dbReference type="EC" id="4.2.1.1" evidence="3 8"/>
<evidence type="ECO:0000256" key="2">
    <source>
        <dbReference type="ARBA" id="ARBA00006217"/>
    </source>
</evidence>
<dbReference type="SMART" id="SM00947">
    <property type="entry name" value="Pro_CA"/>
    <property type="match status" value="1"/>
</dbReference>
<dbReference type="CDD" id="cd00884">
    <property type="entry name" value="beta_CA_cladeB"/>
    <property type="match status" value="1"/>
</dbReference>
<comment type="catalytic activity">
    <reaction evidence="7 8">
        <text>hydrogencarbonate + H(+) = CO2 + H2O</text>
        <dbReference type="Rhea" id="RHEA:10748"/>
        <dbReference type="ChEBI" id="CHEBI:15377"/>
        <dbReference type="ChEBI" id="CHEBI:15378"/>
        <dbReference type="ChEBI" id="CHEBI:16526"/>
        <dbReference type="ChEBI" id="CHEBI:17544"/>
        <dbReference type="EC" id="4.2.1.1"/>
    </reaction>
</comment>
<gene>
    <name evidence="9" type="primary">cynT</name>
    <name evidence="9" type="ORF">HCR_08250</name>
</gene>
<proteinExistence type="inferred from homology"/>
<accession>A0ABN6WU83</accession>
<evidence type="ECO:0000256" key="6">
    <source>
        <dbReference type="ARBA" id="ARBA00023239"/>
    </source>
</evidence>